<dbReference type="Gene3D" id="3.40.50.720">
    <property type="entry name" value="NAD(P)-binding Rossmann-like Domain"/>
    <property type="match status" value="1"/>
</dbReference>
<dbReference type="EC" id="4.2.1.46" evidence="6"/>
<feature type="compositionally biased region" description="Low complexity" evidence="4">
    <location>
        <begin position="136"/>
        <end position="147"/>
    </location>
</feature>
<evidence type="ECO:0000313" key="6">
    <source>
        <dbReference type="EMBL" id="CBH74074.1"/>
    </source>
</evidence>
<evidence type="ECO:0000256" key="2">
    <source>
        <dbReference type="ARBA" id="ARBA00023027"/>
    </source>
</evidence>
<dbReference type="Pfam" id="PF16363">
    <property type="entry name" value="GDP_Man_Dehyd"/>
    <property type="match status" value="1"/>
</dbReference>
<proteinExistence type="predicted"/>
<evidence type="ECO:0000256" key="1">
    <source>
        <dbReference type="ARBA" id="ARBA00001911"/>
    </source>
</evidence>
<dbReference type="Gene3D" id="3.90.25.10">
    <property type="entry name" value="UDP-galactose 4-epimerase, domain 1"/>
    <property type="match status" value="1"/>
</dbReference>
<feature type="domain" description="NAD(P)-binding" evidence="5">
    <location>
        <begin position="4"/>
        <end position="303"/>
    </location>
</feature>
<feature type="region of interest" description="Disordered" evidence="4">
    <location>
        <begin position="130"/>
        <end position="151"/>
    </location>
</feature>
<dbReference type="AlphaFoldDB" id="E6PC91"/>
<comment type="caution">
    <text evidence="6">The sequence shown here is derived from an EMBL/GenBank/DDBJ whole genome shotgun (WGS) entry which is preliminary data.</text>
</comment>
<dbReference type="PANTHER" id="PTHR43000">
    <property type="entry name" value="DTDP-D-GLUCOSE 4,6-DEHYDRATASE-RELATED"/>
    <property type="match status" value="1"/>
</dbReference>
<evidence type="ECO:0000259" key="5">
    <source>
        <dbReference type="Pfam" id="PF16363"/>
    </source>
</evidence>
<organism evidence="6">
    <name type="scientific">mine drainage metagenome</name>
    <dbReference type="NCBI Taxonomy" id="410659"/>
    <lineage>
        <taxon>unclassified sequences</taxon>
        <taxon>metagenomes</taxon>
        <taxon>ecological metagenomes</taxon>
    </lineage>
</organism>
<dbReference type="FunFam" id="3.40.50.720:FF:000304">
    <property type="entry name" value="UDP-glucose 4,6-dehydratase"/>
    <property type="match status" value="1"/>
</dbReference>
<name>E6PC91_9ZZZZ</name>
<dbReference type="GO" id="GO:0008460">
    <property type="term" value="F:dTDP-glucose 4,6-dehydratase activity"/>
    <property type="evidence" value="ECO:0007669"/>
    <property type="project" value="UniProtKB-EC"/>
</dbReference>
<keyword evidence="3 6" id="KW-0456">Lyase</keyword>
<dbReference type="InterPro" id="IPR016040">
    <property type="entry name" value="NAD(P)-bd_dom"/>
</dbReference>
<dbReference type="EMBL" id="CABL01000001">
    <property type="protein sequence ID" value="CBH74074.1"/>
    <property type="molecule type" value="Genomic_DNA"/>
</dbReference>
<dbReference type="NCBIfam" id="TIGR01181">
    <property type="entry name" value="dTDP_gluc_dehyt"/>
    <property type="match status" value="1"/>
</dbReference>
<dbReference type="SUPFAM" id="SSF51735">
    <property type="entry name" value="NAD(P)-binding Rossmann-fold domains"/>
    <property type="match status" value="1"/>
</dbReference>
<keyword evidence="2" id="KW-0520">NAD</keyword>
<accession>E6PC91</accession>
<dbReference type="InterPro" id="IPR036291">
    <property type="entry name" value="NAD(P)-bd_dom_sf"/>
</dbReference>
<dbReference type="GO" id="GO:0009225">
    <property type="term" value="P:nucleotide-sugar metabolic process"/>
    <property type="evidence" value="ECO:0007669"/>
    <property type="project" value="InterPro"/>
</dbReference>
<dbReference type="CDD" id="cd05246">
    <property type="entry name" value="dTDP_GD_SDR_e"/>
    <property type="match status" value="1"/>
</dbReference>
<evidence type="ECO:0000256" key="4">
    <source>
        <dbReference type="SAM" id="MobiDB-lite"/>
    </source>
</evidence>
<protein>
    <submittedName>
        <fullName evidence="6">Putative dTDP-glucose 4,6-dehydratase</fullName>
        <ecNumber evidence="6">4.2.1.46</ecNumber>
    </submittedName>
</protein>
<evidence type="ECO:0000256" key="3">
    <source>
        <dbReference type="ARBA" id="ARBA00023239"/>
    </source>
</evidence>
<comment type="cofactor">
    <cofactor evidence="1">
        <name>NAD(+)</name>
        <dbReference type="ChEBI" id="CHEBI:57540"/>
    </cofactor>
</comment>
<dbReference type="InterPro" id="IPR005888">
    <property type="entry name" value="dTDP_Gluc_deHydtase"/>
</dbReference>
<gene>
    <name evidence="6" type="primary">spsJ</name>
    <name evidence="6" type="ORF">CARN1_1961</name>
</gene>
<reference evidence="6" key="1">
    <citation type="submission" date="2009-10" db="EMBL/GenBank/DDBJ databases">
        <title>Diversity of trophic interactions inside an arsenic-rich microbial ecosystem.</title>
        <authorList>
            <person name="Bertin P.N."/>
            <person name="Heinrich-Salmeron A."/>
            <person name="Pelletier E."/>
            <person name="Goulhen-Chollet F."/>
            <person name="Arsene-Ploetze F."/>
            <person name="Gallien S."/>
            <person name="Calteau A."/>
            <person name="Vallenet D."/>
            <person name="Casiot C."/>
            <person name="Chane-Woon-Ming B."/>
            <person name="Giloteaux L."/>
            <person name="Barakat M."/>
            <person name="Bonnefoy V."/>
            <person name="Bruneel O."/>
            <person name="Chandler M."/>
            <person name="Cleiss J."/>
            <person name="Duran R."/>
            <person name="Elbaz-Poulichet F."/>
            <person name="Fonknechten N."/>
            <person name="Lauga B."/>
            <person name="Mornico D."/>
            <person name="Ortet P."/>
            <person name="Schaeffer C."/>
            <person name="Siguier P."/>
            <person name="Alexander Thil Smith A."/>
            <person name="Van Dorsselaer A."/>
            <person name="Weissenbach J."/>
            <person name="Medigue C."/>
            <person name="Le Paslier D."/>
        </authorList>
    </citation>
    <scope>NUCLEOTIDE SEQUENCE</scope>
</reference>
<sequence length="334" mass="37402">MRYLVTGGLGFIGSAFIRLLAAERPDVEIVNLDAMTYAANPANLASIAENPRYRFVKGDITDPAAVTTAIGEGVDAIVNFAAETHVDRSILDPEAFLRTDILGTHTLLEALRERRIARYLQVSTDEVYGDVESGESLESSPLRPRSPYSASKAGGDLQVLAYRTTYGLPVLITRGSNTYGPYQYPEKLIPLFVTNLIDDQSVPVYGDGLQIRDWLHVEDHARGILCVLERGELGEVYNIGGGNPRTNLDITHRLLAGCGRSFESHVRHVADREGHDRRYAISSAKAHALGWRPEIEFERGLEATIAWYREHESWWRPLKSGEFLAYYQRQYAHR</sequence>